<evidence type="ECO:0000313" key="2">
    <source>
        <dbReference type="Proteomes" id="UP000279962"/>
    </source>
</evidence>
<reference evidence="1 2" key="1">
    <citation type="submission" date="2018-10" db="EMBL/GenBank/DDBJ databases">
        <title>The complete genome of Acinetobacter wuhouensis strain WCHAW010062.</title>
        <authorList>
            <person name="Hu Y."/>
            <person name="Long H."/>
            <person name="Feng Y."/>
            <person name="Zong Z."/>
        </authorList>
    </citation>
    <scope>NUCLEOTIDE SEQUENCE [LARGE SCALE GENOMIC DNA]</scope>
    <source>
        <strain evidence="1 2">WCHAW010062</strain>
    </source>
</reference>
<dbReference type="Proteomes" id="UP000279962">
    <property type="component" value="Chromosome"/>
</dbReference>
<accession>A0A3G2T3C4</accession>
<gene>
    <name evidence="1" type="ORF">CDG68_11430</name>
</gene>
<proteinExistence type="predicted"/>
<dbReference type="RefSeq" id="WP_087554250.1">
    <property type="nucleotide sequence ID" value="NZ_CP033133.1"/>
</dbReference>
<protein>
    <submittedName>
        <fullName evidence="1">Uncharacterized protein</fullName>
    </submittedName>
</protein>
<dbReference type="AlphaFoldDB" id="A0A3G2T3C4"/>
<dbReference type="EMBL" id="CP033133">
    <property type="protein sequence ID" value="AYO54207.1"/>
    <property type="molecule type" value="Genomic_DNA"/>
</dbReference>
<name>A0A3G2T3C4_9GAMM</name>
<organism evidence="1 2">
    <name type="scientific">Acinetobacter wuhouensis</name>
    <dbReference type="NCBI Taxonomy" id="1879050"/>
    <lineage>
        <taxon>Bacteria</taxon>
        <taxon>Pseudomonadati</taxon>
        <taxon>Pseudomonadota</taxon>
        <taxon>Gammaproteobacteria</taxon>
        <taxon>Moraxellales</taxon>
        <taxon>Moraxellaceae</taxon>
        <taxon>Acinetobacter</taxon>
    </lineage>
</organism>
<sequence length="137" mass="15885">MKLIRVATSEAVSLSDGFLWSDEFDWQPIEQSQERAVNGSLIIQEGKKKSGRPITLTADKNMAWVKRHIVSKLKDWSVLQEKFTLQFEYFHDKRTFNVAFNHQEKAIEASPVLNHPSVSEDDEYNVTLRFLELEDAD</sequence>
<evidence type="ECO:0000313" key="1">
    <source>
        <dbReference type="EMBL" id="AYO54207.1"/>
    </source>
</evidence>